<evidence type="ECO:0000313" key="1">
    <source>
        <dbReference type="EMBL" id="MDO4842475.1"/>
    </source>
</evidence>
<reference evidence="1" key="1">
    <citation type="submission" date="2023-07" db="EMBL/GenBank/DDBJ databases">
        <title>Between Cages and Wild: Unraveling the Impact of Captivity on Animal Microbiomes and Antimicrobial Resistance.</title>
        <authorList>
            <person name="Schmartz G.P."/>
            <person name="Rehner J."/>
            <person name="Schuff M.J."/>
            <person name="Becker S.L."/>
            <person name="Kravczyk M."/>
            <person name="Gurevich A."/>
            <person name="Francke R."/>
            <person name="Mueller R."/>
            <person name="Keller V."/>
            <person name="Keller A."/>
        </authorList>
    </citation>
    <scope>NUCLEOTIDE SEQUENCE</scope>
    <source>
        <strain evidence="1">S12M_St_49</strain>
    </source>
</reference>
<keyword evidence="2" id="KW-1185">Reference proteome</keyword>
<dbReference type="EMBL" id="JAUMVS010000183">
    <property type="protein sequence ID" value="MDO4842475.1"/>
    <property type="molecule type" value="Genomic_DNA"/>
</dbReference>
<feature type="non-terminal residue" evidence="1">
    <location>
        <position position="369"/>
    </location>
</feature>
<organism evidence="1 2">
    <name type="scientific">Phoenicibacter congonensis</name>
    <dbReference type="NCBI Taxonomy" id="1944646"/>
    <lineage>
        <taxon>Bacteria</taxon>
        <taxon>Bacillati</taxon>
        <taxon>Actinomycetota</taxon>
        <taxon>Coriobacteriia</taxon>
        <taxon>Eggerthellales</taxon>
        <taxon>Eggerthellaceae</taxon>
        <taxon>Phoenicibacter</taxon>
    </lineage>
</organism>
<accession>A0AA43U9K7</accession>
<sequence length="369" mass="38703">MADGEVIFNIVGDTSEYDKSIKKAEDTANSSHGKIKAGAVAAWAAVGTAVVAAGKLITDTIKQSVSLYSEYEQLAGGVETLFKESSGVVMDYAANAYKTAGLSANEYMSTVTSFSASLLQSLGGDTEEAARMADQAITDMSDNANKMGTDMRAIQDAYQGFAKQNYTMLDNLKLGYGGTKEEMQRLIDDANKLREAQGLNADLTIDSYADVVEAIHTVQSEMGITGTTAKEAATTIQGSANMAKAAWQNLLTGLGDADANIGELVDNVVASFNTLLDNLIPVIENIISALPAVIEGLASALLEMAPTILSSVGEIITLLIDLIIESLPMLIDAGLQMIMALMEGLVQNAGDLADAAVEIVTSLATFLAD</sequence>
<gene>
    <name evidence="1" type="ORF">Q3982_07365</name>
</gene>
<comment type="caution">
    <text evidence="1">The sequence shown here is derived from an EMBL/GenBank/DDBJ whole genome shotgun (WGS) entry which is preliminary data.</text>
</comment>
<name>A0AA43U9K7_9ACTN</name>
<evidence type="ECO:0000313" key="2">
    <source>
        <dbReference type="Proteomes" id="UP001168575"/>
    </source>
</evidence>
<protein>
    <submittedName>
        <fullName evidence="1">Phage tail protein</fullName>
    </submittedName>
</protein>
<dbReference type="Proteomes" id="UP001168575">
    <property type="component" value="Unassembled WGS sequence"/>
</dbReference>
<dbReference type="AlphaFoldDB" id="A0AA43U9K7"/>
<proteinExistence type="predicted"/>